<keyword evidence="3" id="KW-1185">Reference proteome</keyword>
<feature type="domain" description="KIB1-4 beta-propeller" evidence="1">
    <location>
        <begin position="31"/>
        <end position="290"/>
    </location>
</feature>
<dbReference type="OrthoDB" id="907591at2759"/>
<evidence type="ECO:0000313" key="2">
    <source>
        <dbReference type="EMBL" id="GER52471.1"/>
    </source>
</evidence>
<gene>
    <name evidence="2" type="ORF">STAS_29925</name>
</gene>
<dbReference type="Pfam" id="PF03478">
    <property type="entry name" value="Beta-prop_KIB1-4"/>
    <property type="match status" value="1"/>
</dbReference>
<sequence>MSEIPFGFPVVHRHHPRLLVSHGENLENHALYSISENQHVDLHIPELVSKQAAFTSYGWLVLIDLERRHDDDCGCCLLNILSCERIRIPHNPMRYESYQCILSRPPTEPNCYLMLLPSRLHDNGYLYFCRLGDDDFNETVKYFGNNNTVSAVSGFGGKTYVWMGDTCRLFELEFYGDRMLNIVPLVHVAEEELSTWQLPGDFMDFIIAVDDGEILLVRAILRMYCDVAYFRVFRMGKECVEELTSLGDRALFLGKHGSTVCFADGSSSSGVKRNSIYYYWCNDQNLYVYDFEDRSTTPLRPCTVKGRLFFMSWV</sequence>
<evidence type="ECO:0000259" key="1">
    <source>
        <dbReference type="Pfam" id="PF03478"/>
    </source>
</evidence>
<reference evidence="3" key="1">
    <citation type="journal article" date="2019" name="Curr. Biol.">
        <title>Genome Sequence of Striga asiatica Provides Insight into the Evolution of Plant Parasitism.</title>
        <authorList>
            <person name="Yoshida S."/>
            <person name="Kim S."/>
            <person name="Wafula E.K."/>
            <person name="Tanskanen J."/>
            <person name="Kim Y.M."/>
            <person name="Honaas L."/>
            <person name="Yang Z."/>
            <person name="Spallek T."/>
            <person name="Conn C.E."/>
            <person name="Ichihashi Y."/>
            <person name="Cheong K."/>
            <person name="Cui S."/>
            <person name="Der J.P."/>
            <person name="Gundlach H."/>
            <person name="Jiao Y."/>
            <person name="Hori C."/>
            <person name="Ishida J.K."/>
            <person name="Kasahara H."/>
            <person name="Kiba T."/>
            <person name="Kim M.S."/>
            <person name="Koo N."/>
            <person name="Laohavisit A."/>
            <person name="Lee Y.H."/>
            <person name="Lumba S."/>
            <person name="McCourt P."/>
            <person name="Mortimer J.C."/>
            <person name="Mutuku J.M."/>
            <person name="Nomura T."/>
            <person name="Sasaki-Sekimoto Y."/>
            <person name="Seto Y."/>
            <person name="Wang Y."/>
            <person name="Wakatake T."/>
            <person name="Sakakibara H."/>
            <person name="Demura T."/>
            <person name="Yamaguchi S."/>
            <person name="Yoneyama K."/>
            <person name="Manabe R.I."/>
            <person name="Nelson D.C."/>
            <person name="Schulman A.H."/>
            <person name="Timko M.P."/>
            <person name="dePamphilis C.W."/>
            <person name="Choi D."/>
            <person name="Shirasu K."/>
        </authorList>
    </citation>
    <scope>NUCLEOTIDE SEQUENCE [LARGE SCALE GENOMIC DNA]</scope>
    <source>
        <strain evidence="3">cv. UVA1</strain>
    </source>
</reference>
<accession>A0A5A7R855</accession>
<proteinExistence type="predicted"/>
<organism evidence="2 3">
    <name type="scientific">Striga asiatica</name>
    <name type="common">Asiatic witchweed</name>
    <name type="synonym">Buchnera asiatica</name>
    <dbReference type="NCBI Taxonomy" id="4170"/>
    <lineage>
        <taxon>Eukaryota</taxon>
        <taxon>Viridiplantae</taxon>
        <taxon>Streptophyta</taxon>
        <taxon>Embryophyta</taxon>
        <taxon>Tracheophyta</taxon>
        <taxon>Spermatophyta</taxon>
        <taxon>Magnoliopsida</taxon>
        <taxon>eudicotyledons</taxon>
        <taxon>Gunneridae</taxon>
        <taxon>Pentapetalae</taxon>
        <taxon>asterids</taxon>
        <taxon>lamiids</taxon>
        <taxon>Lamiales</taxon>
        <taxon>Orobanchaceae</taxon>
        <taxon>Buchnereae</taxon>
        <taxon>Striga</taxon>
    </lineage>
</organism>
<evidence type="ECO:0000313" key="3">
    <source>
        <dbReference type="Proteomes" id="UP000325081"/>
    </source>
</evidence>
<name>A0A5A7R855_STRAF</name>
<comment type="caution">
    <text evidence="2">The sequence shown here is derived from an EMBL/GenBank/DDBJ whole genome shotgun (WGS) entry which is preliminary data.</text>
</comment>
<dbReference type="Proteomes" id="UP000325081">
    <property type="component" value="Unassembled WGS sequence"/>
</dbReference>
<protein>
    <recommendedName>
        <fullName evidence="1">KIB1-4 beta-propeller domain-containing protein</fullName>
    </recommendedName>
</protein>
<dbReference type="AlphaFoldDB" id="A0A5A7R855"/>
<dbReference type="PANTHER" id="PTHR40891">
    <property type="entry name" value="DUF295 DOMAIN-CONTAINING PROTEIN"/>
    <property type="match status" value="1"/>
</dbReference>
<dbReference type="PANTHER" id="PTHR40891:SF1">
    <property type="entry name" value="DUF295 DOMAIN-CONTAINING PROTEIN"/>
    <property type="match status" value="1"/>
</dbReference>
<dbReference type="InterPro" id="IPR005174">
    <property type="entry name" value="KIB1-4_b-propeller"/>
</dbReference>
<dbReference type="EMBL" id="BKCP01010403">
    <property type="protein sequence ID" value="GER52471.1"/>
    <property type="molecule type" value="Genomic_DNA"/>
</dbReference>